<sequence>MKIITCTTPLLEQNMYIVEEGKHCIVIDPYYDEKTAVLLEGKIVDLLLVTHEHYDHISGVNKFKELYGCKLLSNSKCDNNLQRPAKNFSKYFEAYYEFQADLQKPDFAFDSNYSCSADELFNDSITFRWQHNTVFIKMVPGHSEGGNFIFLNENILFSGDILLDESVPAAKFPGGSPKEFTDVALPYINTLPPELVVYPGHGESFSLHEYYGYINKKEK</sequence>
<dbReference type="GeneID" id="49407206"/>
<proteinExistence type="predicted"/>
<dbReference type="SMART" id="SM00849">
    <property type="entry name" value="Lactamase_B"/>
    <property type="match status" value="1"/>
</dbReference>
<dbReference type="AlphaFoldDB" id="R6IIP7"/>
<dbReference type="EMBL" id="CBDS010000087">
    <property type="protein sequence ID" value="CDB46419.1"/>
    <property type="molecule type" value="Genomic_DNA"/>
</dbReference>
<dbReference type="InterPro" id="IPR036866">
    <property type="entry name" value="RibonucZ/Hydroxyglut_hydro"/>
</dbReference>
<dbReference type="InterPro" id="IPR001279">
    <property type="entry name" value="Metallo-B-lactamas"/>
</dbReference>
<keyword evidence="3" id="KW-0378">Hydrolase</keyword>
<keyword evidence="2" id="KW-0479">Metal-binding</keyword>
<evidence type="ECO:0000256" key="2">
    <source>
        <dbReference type="ARBA" id="ARBA00022723"/>
    </source>
</evidence>
<dbReference type="STRING" id="1262914.BN533_01475"/>
<accession>A0A3G9HDD3</accession>
<gene>
    <name evidence="6" type="ORF">BN533_01475</name>
</gene>
<evidence type="ECO:0000259" key="5">
    <source>
        <dbReference type="SMART" id="SM00849"/>
    </source>
</evidence>
<dbReference type="HOGENOM" id="CLU_030571_5_2_9"/>
<dbReference type="GO" id="GO:0016787">
    <property type="term" value="F:hydrolase activity"/>
    <property type="evidence" value="ECO:0007669"/>
    <property type="project" value="UniProtKB-KW"/>
</dbReference>
<dbReference type="RefSeq" id="WP_021718375.1">
    <property type="nucleotide sequence ID" value="NZ_AP019004.1"/>
</dbReference>
<keyword evidence="4" id="KW-0862">Zinc</keyword>
<evidence type="ECO:0000256" key="1">
    <source>
        <dbReference type="ARBA" id="ARBA00001947"/>
    </source>
</evidence>
<dbReference type="GO" id="GO:0046872">
    <property type="term" value="F:metal ion binding"/>
    <property type="evidence" value="ECO:0007669"/>
    <property type="project" value="UniProtKB-KW"/>
</dbReference>
<comment type="caution">
    <text evidence="6">The sequence shown here is derived from an EMBL/GenBank/DDBJ whole genome shotgun (WGS) entry which is preliminary data.</text>
</comment>
<protein>
    <submittedName>
        <fullName evidence="6">Beta-lactamase domain protein</fullName>
    </submittedName>
</protein>
<comment type="cofactor">
    <cofactor evidence="1">
        <name>Zn(2+)</name>
        <dbReference type="ChEBI" id="CHEBI:29105"/>
    </cofactor>
</comment>
<dbReference type="SUPFAM" id="SSF56281">
    <property type="entry name" value="Metallo-hydrolase/oxidoreductase"/>
    <property type="match status" value="1"/>
</dbReference>
<feature type="domain" description="Metallo-beta-lactamase" evidence="5">
    <location>
        <begin position="12"/>
        <end position="201"/>
    </location>
</feature>
<dbReference type="PANTHER" id="PTHR46233">
    <property type="entry name" value="HYDROXYACYLGLUTATHIONE HYDROLASE GLOC"/>
    <property type="match status" value="1"/>
</dbReference>
<accession>R6IIP7</accession>
<dbReference type="PANTHER" id="PTHR46233:SF3">
    <property type="entry name" value="HYDROXYACYLGLUTATHIONE HYDROLASE GLOC"/>
    <property type="match status" value="1"/>
</dbReference>
<evidence type="ECO:0000256" key="4">
    <source>
        <dbReference type="ARBA" id="ARBA00022833"/>
    </source>
</evidence>
<evidence type="ECO:0000256" key="3">
    <source>
        <dbReference type="ARBA" id="ARBA00022801"/>
    </source>
</evidence>
<reference evidence="6" key="1">
    <citation type="submission" date="2012-11" db="EMBL/GenBank/DDBJ databases">
        <title>Dependencies among metagenomic species, viruses, plasmids and units of genetic variation.</title>
        <authorList>
            <person name="Nielsen H.B."/>
            <person name="Almeida M."/>
            <person name="Juncker A.S."/>
            <person name="Rasmussen S."/>
            <person name="Li J."/>
            <person name="Sunagawa S."/>
            <person name="Plichta D."/>
            <person name="Gautier L."/>
            <person name="Le Chatelier E."/>
            <person name="Peletier E."/>
            <person name="Bonde I."/>
            <person name="Nielsen T."/>
            <person name="Manichanh C."/>
            <person name="Arumugam M."/>
            <person name="Batto J."/>
            <person name="Santos M.B.Q.D."/>
            <person name="Blom N."/>
            <person name="Borruel N."/>
            <person name="Burgdorf K.S."/>
            <person name="Boumezbeur F."/>
            <person name="Casellas F."/>
            <person name="Dore J."/>
            <person name="Guarner F."/>
            <person name="Hansen T."/>
            <person name="Hildebrand F."/>
            <person name="Kaas R.S."/>
            <person name="Kennedy S."/>
            <person name="Kristiansen K."/>
            <person name="Kultima J.R."/>
            <person name="Leonard P."/>
            <person name="Levenez F."/>
            <person name="Lund O."/>
            <person name="Moumen B."/>
            <person name="Le Paslier D."/>
            <person name="Pons N."/>
            <person name="Pedersen O."/>
            <person name="Prifti E."/>
            <person name="Qin J."/>
            <person name="Raes J."/>
            <person name="Tap J."/>
            <person name="Tims S."/>
            <person name="Ussery D.W."/>
            <person name="Yamada T."/>
            <person name="MetaHit consortium"/>
            <person name="Renault P."/>
            <person name="Sicheritz-Ponten T."/>
            <person name="Bork P."/>
            <person name="Wang J."/>
            <person name="Brunak S."/>
            <person name="Ehrlich S.D."/>
        </authorList>
    </citation>
    <scope>NUCLEOTIDE SEQUENCE [LARGE SCALE GENOMIC DNA]</scope>
</reference>
<evidence type="ECO:0000313" key="6">
    <source>
        <dbReference type="EMBL" id="CDB46419.1"/>
    </source>
</evidence>
<dbReference type="CDD" id="cd06262">
    <property type="entry name" value="metallo-hydrolase-like_MBL-fold"/>
    <property type="match status" value="1"/>
</dbReference>
<dbReference type="eggNOG" id="COG0491">
    <property type="taxonomic scope" value="Bacteria"/>
</dbReference>
<name>R6IIP7_9FIRM</name>
<organism evidence="6">
    <name type="scientific">Phascolarctobacterium faecium</name>
    <dbReference type="NCBI Taxonomy" id="33025"/>
    <lineage>
        <taxon>Bacteria</taxon>
        <taxon>Bacillati</taxon>
        <taxon>Bacillota</taxon>
        <taxon>Negativicutes</taxon>
        <taxon>Acidaminococcales</taxon>
        <taxon>Acidaminococcaceae</taxon>
        <taxon>Phascolarctobacterium</taxon>
    </lineage>
</organism>
<dbReference type="InterPro" id="IPR051453">
    <property type="entry name" value="MBL_Glyoxalase_II"/>
</dbReference>
<dbReference type="Pfam" id="PF00753">
    <property type="entry name" value="Lactamase_B"/>
    <property type="match status" value="1"/>
</dbReference>
<dbReference type="Gene3D" id="3.60.15.10">
    <property type="entry name" value="Ribonuclease Z/Hydroxyacylglutathione hydrolase-like"/>
    <property type="match status" value="1"/>
</dbReference>